<feature type="region of interest" description="Disordered" evidence="1">
    <location>
        <begin position="257"/>
        <end position="285"/>
    </location>
</feature>
<reference evidence="2" key="1">
    <citation type="submission" date="2022-07" db="EMBL/GenBank/DDBJ databases">
        <title>The genome of Lyophyllum shimeji provides insight into the initial evolution of ectomycorrhizal fungal genome.</title>
        <authorList>
            <person name="Kobayashi Y."/>
            <person name="Shibata T."/>
            <person name="Hirakawa H."/>
            <person name="Shigenobu S."/>
            <person name="Nishiyama T."/>
            <person name="Yamada A."/>
            <person name="Hasebe M."/>
            <person name="Kawaguchi M."/>
        </authorList>
    </citation>
    <scope>NUCLEOTIDE SEQUENCE</scope>
    <source>
        <strain evidence="2">AT787</strain>
    </source>
</reference>
<feature type="region of interest" description="Disordered" evidence="1">
    <location>
        <begin position="190"/>
        <end position="216"/>
    </location>
</feature>
<feature type="region of interest" description="Disordered" evidence="1">
    <location>
        <begin position="129"/>
        <end position="152"/>
    </location>
</feature>
<dbReference type="OrthoDB" id="2982374at2759"/>
<comment type="caution">
    <text evidence="2">The sequence shown here is derived from an EMBL/GenBank/DDBJ whole genome shotgun (WGS) entry which is preliminary data.</text>
</comment>
<accession>A0A9P3PD95</accession>
<dbReference type="EMBL" id="BRPK01000001">
    <property type="protein sequence ID" value="GLB33840.1"/>
    <property type="molecule type" value="Genomic_DNA"/>
</dbReference>
<dbReference type="AlphaFoldDB" id="A0A9P3PD95"/>
<feature type="compositionally biased region" description="Basic residues" evidence="1">
    <location>
        <begin position="55"/>
        <end position="68"/>
    </location>
</feature>
<evidence type="ECO:0000313" key="2">
    <source>
        <dbReference type="EMBL" id="GLB33840.1"/>
    </source>
</evidence>
<gene>
    <name evidence="2" type="ORF">LshimejAT787_0107240</name>
</gene>
<feature type="region of interest" description="Disordered" evidence="1">
    <location>
        <begin position="1"/>
        <end position="86"/>
    </location>
</feature>
<evidence type="ECO:0000256" key="1">
    <source>
        <dbReference type="SAM" id="MobiDB-lite"/>
    </source>
</evidence>
<keyword evidence="3" id="KW-1185">Reference proteome</keyword>
<sequence length="285" mass="31033">MKAEQQDSVRKPLSPILGSINLSPLSVPYTDTTYLTTLASPPQPRSATPAISPKIRQKPHRPSVRVRRSPAIGPSPLRAMILPDPSDSSITVRTTVSQLGSRNSNTTLNYSRFGLGFSGTLHAATRGVDSTAPRASDGAQDRSKGASSVNEAEDDPNLLLGIIQELVEETSHWDGSLFKDKKFKALIDSSKRQPFQRSEPPSRVLKEDSASSGAGLRDDKSLACDLNLLVPDIFRKHGETFIPDFEVKMRATEDEAGDIVPAWEDQTRRWLDEDPQSGDSVGVAC</sequence>
<protein>
    <submittedName>
        <fullName evidence="2">Uncharacterized protein</fullName>
    </submittedName>
</protein>
<name>A0A9P3PD95_LYOSH</name>
<feature type="compositionally biased region" description="Polar residues" evidence="1">
    <location>
        <begin position="20"/>
        <end position="40"/>
    </location>
</feature>
<proteinExistence type="predicted"/>
<feature type="compositionally biased region" description="Basic and acidic residues" evidence="1">
    <location>
        <begin position="1"/>
        <end position="10"/>
    </location>
</feature>
<evidence type="ECO:0000313" key="3">
    <source>
        <dbReference type="Proteomes" id="UP001063166"/>
    </source>
</evidence>
<organism evidence="2 3">
    <name type="scientific">Lyophyllum shimeji</name>
    <name type="common">Hon-shimeji</name>
    <name type="synonym">Tricholoma shimeji</name>
    <dbReference type="NCBI Taxonomy" id="47721"/>
    <lineage>
        <taxon>Eukaryota</taxon>
        <taxon>Fungi</taxon>
        <taxon>Dikarya</taxon>
        <taxon>Basidiomycota</taxon>
        <taxon>Agaricomycotina</taxon>
        <taxon>Agaricomycetes</taxon>
        <taxon>Agaricomycetidae</taxon>
        <taxon>Agaricales</taxon>
        <taxon>Tricholomatineae</taxon>
        <taxon>Lyophyllaceae</taxon>
        <taxon>Lyophyllum</taxon>
    </lineage>
</organism>
<dbReference type="Proteomes" id="UP001063166">
    <property type="component" value="Unassembled WGS sequence"/>
</dbReference>